<proteinExistence type="predicted"/>
<keyword evidence="2" id="KW-1185">Reference proteome</keyword>
<sequence length="90" mass="9886">MSQSGEGKEQRSAASWVTATPVSAYIKARPAHILPLTFDPSAIIQQVAVMRQGVRTSLIHSDGLDEVGKKEAVDNEPWRVLNKEELDVTE</sequence>
<organism evidence="1 2">
    <name type="scientific">Liparis tanakae</name>
    <name type="common">Tanaka's snailfish</name>
    <dbReference type="NCBI Taxonomy" id="230148"/>
    <lineage>
        <taxon>Eukaryota</taxon>
        <taxon>Metazoa</taxon>
        <taxon>Chordata</taxon>
        <taxon>Craniata</taxon>
        <taxon>Vertebrata</taxon>
        <taxon>Euteleostomi</taxon>
        <taxon>Actinopterygii</taxon>
        <taxon>Neopterygii</taxon>
        <taxon>Teleostei</taxon>
        <taxon>Neoteleostei</taxon>
        <taxon>Acanthomorphata</taxon>
        <taxon>Eupercaria</taxon>
        <taxon>Perciformes</taxon>
        <taxon>Cottioidei</taxon>
        <taxon>Cottales</taxon>
        <taxon>Liparidae</taxon>
        <taxon>Liparis</taxon>
    </lineage>
</organism>
<comment type="caution">
    <text evidence="1">The sequence shown here is derived from an EMBL/GenBank/DDBJ whole genome shotgun (WGS) entry which is preliminary data.</text>
</comment>
<dbReference type="Proteomes" id="UP000314294">
    <property type="component" value="Unassembled WGS sequence"/>
</dbReference>
<evidence type="ECO:0000313" key="1">
    <source>
        <dbReference type="EMBL" id="TNN89403.1"/>
    </source>
</evidence>
<reference evidence="1 2" key="1">
    <citation type="submission" date="2019-03" db="EMBL/GenBank/DDBJ databases">
        <title>First draft genome of Liparis tanakae, snailfish: a comprehensive survey of snailfish specific genes.</title>
        <authorList>
            <person name="Kim W."/>
            <person name="Song I."/>
            <person name="Jeong J.-H."/>
            <person name="Kim D."/>
            <person name="Kim S."/>
            <person name="Ryu S."/>
            <person name="Song J.Y."/>
            <person name="Lee S.K."/>
        </authorList>
    </citation>
    <scope>NUCLEOTIDE SEQUENCE [LARGE SCALE GENOMIC DNA]</scope>
    <source>
        <tissue evidence="1">Muscle</tissue>
    </source>
</reference>
<accession>A0A4Z2JHX2</accession>
<name>A0A4Z2JHX2_9TELE</name>
<evidence type="ECO:0000313" key="2">
    <source>
        <dbReference type="Proteomes" id="UP000314294"/>
    </source>
</evidence>
<dbReference type="AlphaFoldDB" id="A0A4Z2JHX2"/>
<gene>
    <name evidence="1" type="ORF">EYF80_000006</name>
</gene>
<protein>
    <submittedName>
        <fullName evidence="1">Uncharacterized protein</fullName>
    </submittedName>
</protein>
<dbReference type="EMBL" id="SRLO01000001">
    <property type="protein sequence ID" value="TNN89403.1"/>
    <property type="molecule type" value="Genomic_DNA"/>
</dbReference>